<dbReference type="Gene3D" id="3.30.2290.10">
    <property type="entry name" value="PmbA/TldD superfamily"/>
    <property type="match status" value="1"/>
</dbReference>
<accession>A0A346DZP3</accession>
<dbReference type="GO" id="GO:0008237">
    <property type="term" value="F:metallopeptidase activity"/>
    <property type="evidence" value="ECO:0007669"/>
    <property type="project" value="InterPro"/>
</dbReference>
<proteinExistence type="predicted"/>
<dbReference type="InterPro" id="IPR047657">
    <property type="entry name" value="PmbA"/>
</dbReference>
<evidence type="ECO:0000259" key="1">
    <source>
        <dbReference type="Pfam" id="PF19289"/>
    </source>
</evidence>
<dbReference type="NCBIfam" id="NF008268">
    <property type="entry name" value="PRK11040.1"/>
    <property type="match status" value="1"/>
</dbReference>
<sequence>MKIFNKIHYHKKNLYEIAKKILQVSNKKLCDVNIILSKDIGIKVLTRHGIMNNIEFYDSSNFVITIFLNNRKGIISFNNIELKNICNIIDKVILMTNHLSYDPFVGVPDLDLLAHNYLDLDLFHLWEFNISEAIGLASLAEMTALNFDSRIVSTEGGEFISNVNIKLFANNYDIFNFCISSSYYLSCCVVAKSKNEMERDYFYTVSRKISDLDKPEYIGKNCALRVLKRLNPLKLITGTYPIIFLSDISNHLFKYLVIAISGHNVYRKSTCLYRYLNKEIFPTWLNINERPHILRGLFSSYFDSEGVRTVDHIIVLNGVLKKWLLTSYSGRQLGFKSTGHYDGIHNWFVSHSDISLKSLLCKVDNCILVTELIGQGVNIVTGDYSKGAFGFWVNKGVIEYPINEITISGNLKDMWKNILYLSNDIDKRSNIQCGSILLSDMQVSGL</sequence>
<dbReference type="PANTHER" id="PTHR43421:SF1">
    <property type="entry name" value="METALLOPROTEASE PMBA"/>
    <property type="match status" value="1"/>
</dbReference>
<protein>
    <submittedName>
        <fullName evidence="3">TldE protein, part of TldE/TldD proteolytic complex</fullName>
    </submittedName>
</protein>
<dbReference type="GO" id="GO:0006508">
    <property type="term" value="P:proteolysis"/>
    <property type="evidence" value="ECO:0007669"/>
    <property type="project" value="InterPro"/>
</dbReference>
<dbReference type="OrthoDB" id="9803618at2"/>
<keyword evidence="4" id="KW-1185">Reference proteome</keyword>
<dbReference type="SUPFAM" id="SSF111283">
    <property type="entry name" value="Putative modulator of DNA gyrase, PmbA/TldD"/>
    <property type="match status" value="1"/>
</dbReference>
<dbReference type="PANTHER" id="PTHR43421">
    <property type="entry name" value="METALLOPROTEASE PMBA"/>
    <property type="match status" value="1"/>
</dbReference>
<dbReference type="InterPro" id="IPR036059">
    <property type="entry name" value="TldD/PmbA_sf"/>
</dbReference>
<dbReference type="InterPro" id="IPR045569">
    <property type="entry name" value="Metalloprtase-TldD/E_C"/>
</dbReference>
<name>A0A346DZP3_9ENTR</name>
<organism evidence="3 4">
    <name type="scientific">Candidatus Purcelliella pentastirinorum</name>
    <dbReference type="NCBI Taxonomy" id="472834"/>
    <lineage>
        <taxon>Bacteria</taxon>
        <taxon>Pseudomonadati</taxon>
        <taxon>Pseudomonadota</taxon>
        <taxon>Gammaproteobacteria</taxon>
        <taxon>Enterobacterales</taxon>
        <taxon>Enterobacteriaceae</taxon>
        <taxon>Candidatus Purcelliella</taxon>
    </lineage>
</organism>
<dbReference type="Proteomes" id="UP000256856">
    <property type="component" value="Chromosome"/>
</dbReference>
<dbReference type="InterPro" id="IPR045570">
    <property type="entry name" value="Metalloprtase-TldD/E_cen_dom"/>
</dbReference>
<evidence type="ECO:0000313" key="3">
    <source>
        <dbReference type="EMBL" id="AXN02198.1"/>
    </source>
</evidence>
<gene>
    <name evidence="3" type="ORF">C9I82_230</name>
</gene>
<feature type="domain" description="Metalloprotease TldD/E central" evidence="2">
    <location>
        <begin position="124"/>
        <end position="230"/>
    </location>
</feature>
<reference evidence="3 4" key="1">
    <citation type="submission" date="2018-03" db="EMBL/GenBank/DDBJ databases">
        <title>A parallel universe: an anciently diverged bacterial symbiosis in a Hawaiian planthopper (Hemiptera: Cixiidae) reveals rearranged nutritional responsibilities.</title>
        <authorList>
            <person name="Bennett G."/>
            <person name="Mao M."/>
        </authorList>
    </citation>
    <scope>NUCLEOTIDE SEQUENCE [LARGE SCALE GENOMIC DNA]</scope>
    <source>
        <strain evidence="3 4">OLIH</strain>
    </source>
</reference>
<dbReference type="RefSeq" id="WP_115956028.1">
    <property type="nucleotide sequence ID" value="NZ_CP028374.1"/>
</dbReference>
<dbReference type="Pfam" id="PF19289">
    <property type="entry name" value="PmbA_TldD_3rd"/>
    <property type="match status" value="1"/>
</dbReference>
<feature type="domain" description="Metalloprotease TldD/E C-terminal" evidence="1">
    <location>
        <begin position="237"/>
        <end position="445"/>
    </location>
</feature>
<dbReference type="KEGG" id="ppet:C9I82_230"/>
<evidence type="ECO:0000313" key="4">
    <source>
        <dbReference type="Proteomes" id="UP000256856"/>
    </source>
</evidence>
<evidence type="ECO:0000259" key="2">
    <source>
        <dbReference type="Pfam" id="PF19290"/>
    </source>
</evidence>
<dbReference type="AlphaFoldDB" id="A0A346DZP3"/>
<dbReference type="Pfam" id="PF19290">
    <property type="entry name" value="PmbA_TldD_2nd"/>
    <property type="match status" value="1"/>
</dbReference>
<dbReference type="GO" id="GO:0005829">
    <property type="term" value="C:cytosol"/>
    <property type="evidence" value="ECO:0007669"/>
    <property type="project" value="TreeGrafter"/>
</dbReference>
<dbReference type="InterPro" id="IPR035068">
    <property type="entry name" value="TldD/PmbA_N"/>
</dbReference>
<dbReference type="EMBL" id="CP028374">
    <property type="protein sequence ID" value="AXN02198.1"/>
    <property type="molecule type" value="Genomic_DNA"/>
</dbReference>